<dbReference type="Gene3D" id="2.60.40.2030">
    <property type="match status" value="6"/>
</dbReference>
<dbReference type="InterPro" id="IPR038081">
    <property type="entry name" value="CalX-like_sf"/>
</dbReference>
<evidence type="ECO:0000256" key="4">
    <source>
        <dbReference type="ARBA" id="ARBA00023065"/>
    </source>
</evidence>
<keyword evidence="7" id="KW-1185">Reference proteome</keyword>
<dbReference type="SUPFAM" id="SSF51120">
    <property type="entry name" value="beta-Roll"/>
    <property type="match status" value="3"/>
</dbReference>
<gene>
    <name evidence="6" type="ORF">Q5Y72_10525</name>
</gene>
<dbReference type="Proteomes" id="UP001224997">
    <property type="component" value="Unassembled WGS sequence"/>
</dbReference>
<reference evidence="6 7" key="1">
    <citation type="submission" date="2023-08" db="EMBL/GenBank/DDBJ databases">
        <authorList>
            <person name="Park J.-S."/>
        </authorList>
    </citation>
    <scope>NUCLEOTIDE SEQUENCE [LARGE SCALE GENOMIC DNA]</scope>
    <source>
        <strain evidence="6 7">2205BS29-5</strain>
    </source>
</reference>
<feature type="domain" description="Calx-beta" evidence="5">
    <location>
        <begin position="449"/>
        <end position="549"/>
    </location>
</feature>
<keyword evidence="3" id="KW-0106">Calcium</keyword>
<dbReference type="PANTHER" id="PTHR11878">
    <property type="entry name" value="SODIUM/CALCIUM EXCHANGER"/>
    <property type="match status" value="1"/>
</dbReference>
<dbReference type="PANTHER" id="PTHR11878:SF65">
    <property type="entry name" value="NA_CA-EXCHANGE PROTEIN, ISOFORM G"/>
    <property type="match status" value="1"/>
</dbReference>
<evidence type="ECO:0000256" key="1">
    <source>
        <dbReference type="ARBA" id="ARBA00022729"/>
    </source>
</evidence>
<dbReference type="InterPro" id="IPR003644">
    <property type="entry name" value="Calx_beta"/>
</dbReference>
<keyword evidence="1" id="KW-0732">Signal</keyword>
<protein>
    <submittedName>
        <fullName evidence="6">Calx-beta domain-containing protein</fullName>
    </submittedName>
</protein>
<evidence type="ECO:0000259" key="5">
    <source>
        <dbReference type="SMART" id="SM00237"/>
    </source>
</evidence>
<accession>A0ABT9JCJ5</accession>
<dbReference type="InterPro" id="IPR018511">
    <property type="entry name" value="Hemolysin-typ_Ca-bd_CS"/>
</dbReference>
<dbReference type="SUPFAM" id="SSF141072">
    <property type="entry name" value="CalX-like"/>
    <property type="match status" value="6"/>
</dbReference>
<proteinExistence type="predicted"/>
<dbReference type="Gene3D" id="2.150.10.10">
    <property type="entry name" value="Serralysin-like metalloprotease, C-terminal"/>
    <property type="match status" value="4"/>
</dbReference>
<dbReference type="EMBL" id="JAVAMQ010000008">
    <property type="protein sequence ID" value="MDP5307526.1"/>
    <property type="molecule type" value="Genomic_DNA"/>
</dbReference>
<evidence type="ECO:0000256" key="2">
    <source>
        <dbReference type="ARBA" id="ARBA00022737"/>
    </source>
</evidence>
<sequence>MPDPILSIAPASAVEFEYITFFVTLSEPVLDAATVEYQVLSGSAERNDDVVNGTSPMNGVLTFAPGADSATIVLRADWESTDELDENFVLRLFNADGVSLGANVHSLTTVGWVLDNDGPGLNRALAVSAPVVTEAAGGKAIFTVSLSEAFDTDRSFSYQTHDGTAKAGSDYTARSGTVTFLAGQTTATIEVDLRNDSVAELSERFGLSITGAHNVTGATALAEIVDTDGALPVISVEGTAATEFEYMIYTIRLSEPALDAVTVDYNTLSGSGERNGAVVSGTNALSGQVTFAPGETTKTISLRASWESVDELDESVMLQLFNPVGATFGGNIHTQTAIGWALDNDGPGNNRAMDVSDIVVTEAAGGKAIFTVSLSEAFDTDRSFTFTTQNGSAKAGSDYAAKSGSVTFRAGQTEATVEVNLANNSVAEIGERFDLVVNGAHGVGGATGTALILDDDGGAPIISIESSTAVEFDYVVHTVRLSKPAADAVTVGYTTLAGSAVPGADVYAGTSPLTGTVTFAPGQTTQQITLRASWDSTDQLDRSYFVRLQDPSGATFAGGNRSISATGWVLDNDGPGLNRTVAVSGAEVREGPGGRVAVFAVEISTAATSDVTLRYQTVEGSARAGSDFSARSGNITFKPGQTRVEIEVPILNDLILEGNEQFLLRVVPPFPGTLSSSATTAIGTATILDGTIRGTAADNTLIGTSVADRIEGLGGNDVIFGQAGNDLLSGGTQNDRIYGQGDNDRLFGGDGADLLDGGAGRDTMAGGTGNDRYVVDPTDVIVESANAGIDLVIASHSRTLGSDFENLALQGGANLNGTGNALANSITGNTGNNVLTGLGGNDLMSGLSGNDRLLGGDGNDLLNGGAGRDTLVGGRGDDRYVIDASDVIVEAANGGIDRLFASHSVRLAAGIEDLTLTGTAGVSGTGNGAANGINGNGGNNRLSGAGGNDRLAGLAGNDRLLGGGGNDLLDGSLGQDFMRGGGGRDTMRGGSGSDTLAGDGGTDLLYAGLDGATRDVFVFRKEGHSDTGSGRDRIYEFRSGSDEIDLRGIDANRGQSGNQSFDFNGGRADDYSVWVVRQGGNSIVRADNDGDGRADLEILIAGVTRLGEGDFLL</sequence>
<evidence type="ECO:0000313" key="7">
    <source>
        <dbReference type="Proteomes" id="UP001224997"/>
    </source>
</evidence>
<feature type="domain" description="Calx-beta" evidence="5">
    <location>
        <begin position="565"/>
        <end position="667"/>
    </location>
</feature>
<dbReference type="PROSITE" id="PS00330">
    <property type="entry name" value="HEMOLYSIN_CALCIUM"/>
    <property type="match status" value="3"/>
</dbReference>
<feature type="domain" description="Calx-beta" evidence="5">
    <location>
        <begin position="337"/>
        <end position="438"/>
    </location>
</feature>
<dbReference type="PRINTS" id="PR00313">
    <property type="entry name" value="CABNDNGRPT"/>
</dbReference>
<dbReference type="InterPro" id="IPR001343">
    <property type="entry name" value="Hemolysn_Ca-bd"/>
</dbReference>
<comment type="caution">
    <text evidence="6">The sequence shown here is derived from an EMBL/GenBank/DDBJ whole genome shotgun (WGS) entry which is preliminary data.</text>
</comment>
<keyword evidence="4" id="KW-0406">Ion transport</keyword>
<dbReference type="InterPro" id="IPR051171">
    <property type="entry name" value="CaCA"/>
</dbReference>
<dbReference type="RefSeq" id="WP_305963375.1">
    <property type="nucleotide sequence ID" value="NZ_JAVAMQ010000008.1"/>
</dbReference>
<organism evidence="6 7">
    <name type="scientific">Paracoccus spongiarum</name>
    <dbReference type="NCBI Taxonomy" id="3064387"/>
    <lineage>
        <taxon>Bacteria</taxon>
        <taxon>Pseudomonadati</taxon>
        <taxon>Pseudomonadota</taxon>
        <taxon>Alphaproteobacteria</taxon>
        <taxon>Rhodobacterales</taxon>
        <taxon>Paracoccaceae</taxon>
        <taxon>Paracoccus</taxon>
    </lineage>
</organism>
<evidence type="ECO:0000256" key="3">
    <source>
        <dbReference type="ARBA" id="ARBA00022837"/>
    </source>
</evidence>
<dbReference type="InterPro" id="IPR011049">
    <property type="entry name" value="Serralysin-like_metalloprot_C"/>
</dbReference>
<evidence type="ECO:0000313" key="6">
    <source>
        <dbReference type="EMBL" id="MDP5307526.1"/>
    </source>
</evidence>
<name>A0ABT9JCJ5_9RHOB</name>
<dbReference type="Pfam" id="PF00353">
    <property type="entry name" value="HemolysinCabind"/>
    <property type="match status" value="5"/>
</dbReference>
<keyword evidence="2" id="KW-0677">Repeat</keyword>
<keyword evidence="4" id="KW-0813">Transport</keyword>
<dbReference type="SMART" id="SM00237">
    <property type="entry name" value="Calx_beta"/>
    <property type="match status" value="4"/>
</dbReference>
<dbReference type="Pfam" id="PF03160">
    <property type="entry name" value="Calx-beta"/>
    <property type="match status" value="6"/>
</dbReference>
<feature type="domain" description="Calx-beta" evidence="5">
    <location>
        <begin position="109"/>
        <end position="210"/>
    </location>
</feature>